<reference evidence="1" key="1">
    <citation type="submission" date="2020-02" db="EMBL/GenBank/DDBJ databases">
        <authorList>
            <person name="Meier V. D."/>
        </authorList>
    </citation>
    <scope>NUCLEOTIDE SEQUENCE</scope>
    <source>
        <strain evidence="1">AVDCRST_MAG95</strain>
    </source>
</reference>
<gene>
    <name evidence="1" type="ORF">AVDCRST_MAG95-4007</name>
</gene>
<feature type="non-terminal residue" evidence="1">
    <location>
        <position position="1"/>
    </location>
</feature>
<organism evidence="1">
    <name type="scientific">uncultured Adhaeribacter sp</name>
    <dbReference type="NCBI Taxonomy" id="448109"/>
    <lineage>
        <taxon>Bacteria</taxon>
        <taxon>Pseudomonadati</taxon>
        <taxon>Bacteroidota</taxon>
        <taxon>Cytophagia</taxon>
        <taxon>Cytophagales</taxon>
        <taxon>Hymenobacteraceae</taxon>
        <taxon>Adhaeribacter</taxon>
        <taxon>environmental samples</taxon>
    </lineage>
</organism>
<dbReference type="AlphaFoldDB" id="A0A6J4JYN9"/>
<sequence>AANSVYILKSSASDLVANATAVSSKETFLAQFINQICYSAKVRITIRKSSASSINIPDRPAQNLFCAELPFVQIILPAIKPGRLFFVPKRPLSVK</sequence>
<name>A0A6J4JYN9_9BACT</name>
<protein>
    <submittedName>
        <fullName evidence="1">Uncharacterized protein</fullName>
    </submittedName>
</protein>
<accession>A0A6J4JYN9</accession>
<proteinExistence type="predicted"/>
<evidence type="ECO:0000313" key="1">
    <source>
        <dbReference type="EMBL" id="CAA9291134.1"/>
    </source>
</evidence>
<dbReference type="EMBL" id="CADCTJ010001262">
    <property type="protein sequence ID" value="CAA9291134.1"/>
    <property type="molecule type" value="Genomic_DNA"/>
</dbReference>